<proteinExistence type="predicted"/>
<accession>A0A167UDG7</accession>
<gene>
    <name evidence="3" type="ORF">ISF_05557</name>
</gene>
<dbReference type="STRING" id="1081104.A0A167UDG7"/>
<name>A0A167UDG7_CORFA</name>
<dbReference type="OrthoDB" id="17255at2759"/>
<dbReference type="Proteomes" id="UP000076744">
    <property type="component" value="Unassembled WGS sequence"/>
</dbReference>
<evidence type="ECO:0000313" key="4">
    <source>
        <dbReference type="Proteomes" id="UP000076744"/>
    </source>
</evidence>
<protein>
    <submittedName>
        <fullName evidence="3">MOSC domain containing protein</fullName>
    </submittedName>
</protein>
<dbReference type="GeneID" id="30021849"/>
<evidence type="ECO:0000256" key="2">
    <source>
        <dbReference type="SAM" id="Phobius"/>
    </source>
</evidence>
<feature type="transmembrane region" description="Helical" evidence="2">
    <location>
        <begin position="16"/>
        <end position="34"/>
    </location>
</feature>
<dbReference type="RefSeq" id="XP_018703733.1">
    <property type="nucleotide sequence ID" value="XM_018849162.1"/>
</dbReference>
<dbReference type="AlphaFoldDB" id="A0A167UDG7"/>
<organism evidence="3 4">
    <name type="scientific">Cordyceps fumosorosea (strain ARSEF 2679)</name>
    <name type="common">Isaria fumosorosea</name>
    <dbReference type="NCBI Taxonomy" id="1081104"/>
    <lineage>
        <taxon>Eukaryota</taxon>
        <taxon>Fungi</taxon>
        <taxon>Dikarya</taxon>
        <taxon>Ascomycota</taxon>
        <taxon>Pezizomycotina</taxon>
        <taxon>Sordariomycetes</taxon>
        <taxon>Hypocreomycetidae</taxon>
        <taxon>Hypocreales</taxon>
        <taxon>Cordycipitaceae</taxon>
        <taxon>Cordyceps</taxon>
    </lineage>
</organism>
<keyword evidence="2" id="KW-1133">Transmembrane helix</keyword>
<evidence type="ECO:0000256" key="1">
    <source>
        <dbReference type="SAM" id="MobiDB-lite"/>
    </source>
</evidence>
<evidence type="ECO:0000313" key="3">
    <source>
        <dbReference type="EMBL" id="OAA61478.1"/>
    </source>
</evidence>
<comment type="caution">
    <text evidence="3">The sequence shown here is derived from an EMBL/GenBank/DDBJ whole genome shotgun (WGS) entry which is preliminary data.</text>
</comment>
<keyword evidence="2" id="KW-0812">Transmembrane</keyword>
<dbReference type="EMBL" id="AZHB01000013">
    <property type="protein sequence ID" value="OAA61478.1"/>
    <property type="molecule type" value="Genomic_DNA"/>
</dbReference>
<sequence>MASLAEIASLLDVSSVFLFLVTFAVFSLPVLIIFPPIPVERSDALGQTHSKIGLPAARDGRPRDRCPPPLSPQATDDDDDSSPAPPRFIHPLTSCRGIELPDATELPGGNLDRVFCLAQRKTTASDSDWEALAPPRMADLQVDLWLPDPAKRSRQLGPMSAADDAFLVVRFPWRDPGLVRAAAAKLSRGSLSAAPEREFMLPLSLPSERERAARGYTRCGPVTLADGELVSAALDMGAELPAELAAYLGVEPGQLSLLRLDPERRRDQAEL</sequence>
<keyword evidence="4" id="KW-1185">Reference proteome</keyword>
<feature type="region of interest" description="Disordered" evidence="1">
    <location>
        <begin position="53"/>
        <end position="88"/>
    </location>
</feature>
<keyword evidence="2" id="KW-0472">Membrane</keyword>
<reference evidence="3 4" key="1">
    <citation type="journal article" date="2016" name="Genome Biol. Evol.">
        <title>Divergent and convergent evolution of fungal pathogenicity.</title>
        <authorList>
            <person name="Shang Y."/>
            <person name="Xiao G."/>
            <person name="Zheng P."/>
            <person name="Cen K."/>
            <person name="Zhan S."/>
            <person name="Wang C."/>
        </authorList>
    </citation>
    <scope>NUCLEOTIDE SEQUENCE [LARGE SCALE GENOMIC DNA]</scope>
    <source>
        <strain evidence="3 4">ARSEF 2679</strain>
    </source>
</reference>